<dbReference type="InterPro" id="IPR036866">
    <property type="entry name" value="RibonucZ/Hydroxyglut_hydro"/>
</dbReference>
<accession>W6K3P6</accession>
<protein>
    <submittedName>
        <fullName evidence="2">Beta-lactamase domain-containing protein</fullName>
    </submittedName>
</protein>
<comment type="caution">
    <text evidence="2">The sequence shown here is derived from an EMBL/GenBank/DDBJ whole genome shotgun (WGS) entry which is preliminary data.</text>
</comment>
<dbReference type="SUPFAM" id="SSF56281">
    <property type="entry name" value="Metallo-hydrolase/oxidoreductase"/>
    <property type="match status" value="1"/>
</dbReference>
<gene>
    <name evidence="2" type="ORF">BN11_3050004</name>
</gene>
<dbReference type="InterPro" id="IPR050855">
    <property type="entry name" value="NDM-1-like"/>
</dbReference>
<name>W6K3P6_9MICO</name>
<dbReference type="Proteomes" id="UP000035763">
    <property type="component" value="Unassembled WGS sequence"/>
</dbReference>
<reference evidence="2 3" key="1">
    <citation type="journal article" date="2013" name="ISME J.">
        <title>A metabolic model for members of the genus Tetrasphaera involved in enhanced biological phosphorus removal.</title>
        <authorList>
            <person name="Kristiansen R."/>
            <person name="Nguyen H.T.T."/>
            <person name="Saunders A.M."/>
            <person name="Nielsen J.L."/>
            <person name="Wimmer R."/>
            <person name="Le V.Q."/>
            <person name="McIlroy S.J."/>
            <person name="Petrovski S."/>
            <person name="Seviour R.J."/>
            <person name="Calteau A."/>
            <person name="Nielsen K.L."/>
            <person name="Nielsen P.H."/>
        </authorList>
    </citation>
    <scope>NUCLEOTIDE SEQUENCE [LARGE SCALE GENOMIC DNA]</scope>
    <source>
        <strain evidence="2 3">Ben110</strain>
    </source>
</reference>
<dbReference type="OrthoDB" id="2273115at2"/>
<dbReference type="PANTHER" id="PTHR42951">
    <property type="entry name" value="METALLO-BETA-LACTAMASE DOMAIN-CONTAINING"/>
    <property type="match status" value="1"/>
</dbReference>
<dbReference type="PANTHER" id="PTHR42951:SF4">
    <property type="entry name" value="ACYL-COENZYME A THIOESTERASE MBLAC2"/>
    <property type="match status" value="1"/>
</dbReference>
<dbReference type="EMBL" id="CAJA01000230">
    <property type="protein sequence ID" value="CCH73629.1"/>
    <property type="molecule type" value="Genomic_DNA"/>
</dbReference>
<dbReference type="InterPro" id="IPR001279">
    <property type="entry name" value="Metallo-B-lactamas"/>
</dbReference>
<feature type="domain" description="Metallo-beta-lactamase" evidence="1">
    <location>
        <begin position="29"/>
        <end position="210"/>
    </location>
</feature>
<dbReference type="Pfam" id="PF00753">
    <property type="entry name" value="Lactamase_B"/>
    <property type="match status" value="1"/>
</dbReference>
<evidence type="ECO:0000313" key="3">
    <source>
        <dbReference type="Proteomes" id="UP000035763"/>
    </source>
</evidence>
<dbReference type="Gene3D" id="3.60.15.10">
    <property type="entry name" value="Ribonuclease Z/Hydroxyacylglutathione hydrolase-like"/>
    <property type="match status" value="1"/>
</dbReference>
<proteinExistence type="predicted"/>
<dbReference type="STRING" id="1193182.BN11_3050004"/>
<organism evidence="2 3">
    <name type="scientific">Nostocoides australiense Ben110</name>
    <dbReference type="NCBI Taxonomy" id="1193182"/>
    <lineage>
        <taxon>Bacteria</taxon>
        <taxon>Bacillati</taxon>
        <taxon>Actinomycetota</taxon>
        <taxon>Actinomycetes</taxon>
        <taxon>Micrococcales</taxon>
        <taxon>Intrasporangiaceae</taxon>
        <taxon>Nostocoides</taxon>
    </lineage>
</organism>
<sequence>MTWAERDTYVEEVTRDVFAFIQPDGSWMVNNCGFVVGSSGRSVLVDTSSTERRTAQFMDAVRAHSSQPPMALVNTHHHPDHTYGNFLAPQGTPVVGHVRCREEVLAAGLEATKVITTPDYGNLELRPPDFTFTDRLTLHLDETPVELEYVGPAHTSNDVLVWLPEQKVVFAGDLAFAGGQPFLLEGSLAGFPKALARIKELGAEALVPGHGPVVRGADVNSLLDDLTGYVEFVSRIASEGMADGMTPLQVAEKYKDNPYSGWQETERLVGNLHRAYSELSGNDLFTRLRVPDVWPEMLSFHGGPIGCKA</sequence>
<keyword evidence="3" id="KW-1185">Reference proteome</keyword>
<dbReference type="CDD" id="cd16282">
    <property type="entry name" value="metallo-hydrolase-like_MBL-fold"/>
    <property type="match status" value="1"/>
</dbReference>
<evidence type="ECO:0000313" key="2">
    <source>
        <dbReference type="EMBL" id="CCH73629.1"/>
    </source>
</evidence>
<dbReference type="RefSeq" id="WP_048699260.1">
    <property type="nucleotide sequence ID" value="NZ_HG764815.1"/>
</dbReference>
<dbReference type="SMART" id="SM00849">
    <property type="entry name" value="Lactamase_B"/>
    <property type="match status" value="1"/>
</dbReference>
<dbReference type="AlphaFoldDB" id="W6K3P6"/>
<evidence type="ECO:0000259" key="1">
    <source>
        <dbReference type="SMART" id="SM00849"/>
    </source>
</evidence>